<organism evidence="2 3">
    <name type="scientific">Pleurotus eryngii</name>
    <name type="common">Boletus of the steppes</name>
    <dbReference type="NCBI Taxonomy" id="5323"/>
    <lineage>
        <taxon>Eukaryota</taxon>
        <taxon>Fungi</taxon>
        <taxon>Dikarya</taxon>
        <taxon>Basidiomycota</taxon>
        <taxon>Agaricomycotina</taxon>
        <taxon>Agaricomycetes</taxon>
        <taxon>Agaricomycetidae</taxon>
        <taxon>Agaricales</taxon>
        <taxon>Pleurotineae</taxon>
        <taxon>Pleurotaceae</taxon>
        <taxon>Pleurotus</taxon>
    </lineage>
</organism>
<accession>A0A9P6DFM2</accession>
<evidence type="ECO:0008006" key="4">
    <source>
        <dbReference type="Google" id="ProtNLM"/>
    </source>
</evidence>
<gene>
    <name evidence="2" type="ORF">BDN71DRAFT_1021856</name>
</gene>
<dbReference type="EMBL" id="MU154579">
    <property type="protein sequence ID" value="KAF9493900.1"/>
    <property type="molecule type" value="Genomic_DNA"/>
</dbReference>
<keyword evidence="3" id="KW-1185">Reference proteome</keyword>
<evidence type="ECO:0000313" key="3">
    <source>
        <dbReference type="Proteomes" id="UP000807025"/>
    </source>
</evidence>
<name>A0A9P6DFM2_PLEER</name>
<evidence type="ECO:0000313" key="2">
    <source>
        <dbReference type="EMBL" id="KAF9493900.1"/>
    </source>
</evidence>
<keyword evidence="1" id="KW-0732">Signal</keyword>
<feature type="chain" id="PRO_5040208756" description="Secreted protein" evidence="1">
    <location>
        <begin position="20"/>
        <end position="152"/>
    </location>
</feature>
<proteinExistence type="predicted"/>
<comment type="caution">
    <text evidence="2">The sequence shown here is derived from an EMBL/GenBank/DDBJ whole genome shotgun (WGS) entry which is preliminary data.</text>
</comment>
<protein>
    <recommendedName>
        <fullName evidence="4">Secreted protein</fullName>
    </recommendedName>
</protein>
<evidence type="ECO:0000256" key="1">
    <source>
        <dbReference type="SAM" id="SignalP"/>
    </source>
</evidence>
<sequence length="152" mass="17642">MVAMFPCFSLAILLVLVVRRQYEHRSSVCTFNFANTRPLTPYRVPISATIDYFYCSVVRRWITASKLTFRSREVREAVTHHTSRSLLCTSTLPGPLHAFMRRFKNTLQGTWCCHALKDFFTSKYNSLRCARRTGAWNTMDGCFFDTARHSPL</sequence>
<reference evidence="2" key="1">
    <citation type="submission" date="2020-11" db="EMBL/GenBank/DDBJ databases">
        <authorList>
            <consortium name="DOE Joint Genome Institute"/>
            <person name="Ahrendt S."/>
            <person name="Riley R."/>
            <person name="Andreopoulos W."/>
            <person name="Labutti K."/>
            <person name="Pangilinan J."/>
            <person name="Ruiz-Duenas F.J."/>
            <person name="Barrasa J.M."/>
            <person name="Sanchez-Garcia M."/>
            <person name="Camarero S."/>
            <person name="Miyauchi S."/>
            <person name="Serrano A."/>
            <person name="Linde D."/>
            <person name="Babiker R."/>
            <person name="Drula E."/>
            <person name="Ayuso-Fernandez I."/>
            <person name="Pacheco R."/>
            <person name="Padilla G."/>
            <person name="Ferreira P."/>
            <person name="Barriuso J."/>
            <person name="Kellner H."/>
            <person name="Castanera R."/>
            <person name="Alfaro M."/>
            <person name="Ramirez L."/>
            <person name="Pisabarro A.G."/>
            <person name="Kuo A."/>
            <person name="Tritt A."/>
            <person name="Lipzen A."/>
            <person name="He G."/>
            <person name="Yan M."/>
            <person name="Ng V."/>
            <person name="Cullen D."/>
            <person name="Martin F."/>
            <person name="Rosso M.-N."/>
            <person name="Henrissat B."/>
            <person name="Hibbett D."/>
            <person name="Martinez A.T."/>
            <person name="Grigoriev I.V."/>
        </authorList>
    </citation>
    <scope>NUCLEOTIDE SEQUENCE</scope>
    <source>
        <strain evidence="2">ATCC 90797</strain>
    </source>
</reference>
<dbReference type="Proteomes" id="UP000807025">
    <property type="component" value="Unassembled WGS sequence"/>
</dbReference>
<feature type="signal peptide" evidence="1">
    <location>
        <begin position="1"/>
        <end position="19"/>
    </location>
</feature>
<dbReference type="AlphaFoldDB" id="A0A9P6DFM2"/>